<dbReference type="InterPro" id="IPR012320">
    <property type="entry name" value="SHD_dom"/>
</dbReference>
<feature type="compositionally biased region" description="Low complexity" evidence="5">
    <location>
        <begin position="422"/>
        <end position="434"/>
    </location>
</feature>
<feature type="region of interest" description="Disordered" evidence="5">
    <location>
        <begin position="292"/>
        <end position="466"/>
    </location>
</feature>
<feature type="compositionally biased region" description="Gly residues" evidence="5">
    <location>
        <begin position="582"/>
        <end position="591"/>
    </location>
</feature>
<dbReference type="OrthoDB" id="10063141at2759"/>
<dbReference type="InterPro" id="IPR050431">
    <property type="entry name" value="Adaptor_comp_med_subunit"/>
</dbReference>
<dbReference type="Gene3D" id="2.60.40.1170">
    <property type="entry name" value="Mu homology domain, subdomain B"/>
    <property type="match status" value="1"/>
</dbReference>
<evidence type="ECO:0000259" key="6">
    <source>
        <dbReference type="PROSITE" id="PS51070"/>
    </source>
</evidence>
<evidence type="ECO:0000259" key="7">
    <source>
        <dbReference type="PROSITE" id="PS51072"/>
    </source>
</evidence>
<dbReference type="InParanoid" id="A0A6P8ZMK0"/>
<dbReference type="PANTHER" id="PTHR10529">
    <property type="entry name" value="AP COMPLEX SUBUNIT MU"/>
    <property type="match status" value="1"/>
</dbReference>
<comment type="subcellular location">
    <subcellularLocation>
        <location evidence="1">Cytoplasm</location>
    </subcellularLocation>
</comment>
<keyword evidence="3" id="KW-0963">Cytoplasm</keyword>
<evidence type="ECO:0000313" key="9">
    <source>
        <dbReference type="RefSeq" id="XP_034240739.1"/>
    </source>
</evidence>
<dbReference type="InterPro" id="IPR028565">
    <property type="entry name" value="MHD"/>
</dbReference>
<evidence type="ECO:0000256" key="2">
    <source>
        <dbReference type="ARBA" id="ARBA00005579"/>
    </source>
</evidence>
<evidence type="ECO:0000256" key="5">
    <source>
        <dbReference type="SAM" id="MobiDB-lite"/>
    </source>
</evidence>
<dbReference type="GO" id="GO:0005737">
    <property type="term" value="C:cytoplasm"/>
    <property type="evidence" value="ECO:0007669"/>
    <property type="project" value="UniProtKB-SubCell"/>
</dbReference>
<feature type="region of interest" description="Disordered" evidence="5">
    <location>
        <begin position="677"/>
        <end position="716"/>
    </location>
</feature>
<evidence type="ECO:0000313" key="8">
    <source>
        <dbReference type="Proteomes" id="UP000515158"/>
    </source>
</evidence>
<dbReference type="SUPFAM" id="SSF49447">
    <property type="entry name" value="Second domain of Mu2 adaptin subunit (ap50) of ap2 adaptor"/>
    <property type="match status" value="1"/>
</dbReference>
<evidence type="ECO:0000256" key="3">
    <source>
        <dbReference type="ARBA" id="ARBA00022490"/>
    </source>
</evidence>
<accession>A0A6P8ZMK0</accession>
<feature type="region of interest" description="Disordered" evidence="5">
    <location>
        <begin position="187"/>
        <end position="206"/>
    </location>
</feature>
<feature type="domain" description="SHD" evidence="6">
    <location>
        <begin position="732"/>
        <end position="906"/>
    </location>
</feature>
<dbReference type="GeneID" id="117644980"/>
<feature type="domain" description="MHD" evidence="7">
    <location>
        <begin position="910"/>
        <end position="1225"/>
    </location>
</feature>
<keyword evidence="8" id="KW-1185">Reference proteome</keyword>
<organism evidence="9">
    <name type="scientific">Thrips palmi</name>
    <name type="common">Melon thrips</name>
    <dbReference type="NCBI Taxonomy" id="161013"/>
    <lineage>
        <taxon>Eukaryota</taxon>
        <taxon>Metazoa</taxon>
        <taxon>Ecdysozoa</taxon>
        <taxon>Arthropoda</taxon>
        <taxon>Hexapoda</taxon>
        <taxon>Insecta</taxon>
        <taxon>Pterygota</taxon>
        <taxon>Neoptera</taxon>
        <taxon>Paraneoptera</taxon>
        <taxon>Thysanoptera</taxon>
        <taxon>Terebrantia</taxon>
        <taxon>Thripoidea</taxon>
        <taxon>Thripidae</taxon>
        <taxon>Thrips</taxon>
    </lineage>
</organism>
<evidence type="ECO:0000256" key="4">
    <source>
        <dbReference type="ARBA" id="ARBA00022583"/>
    </source>
</evidence>
<gene>
    <name evidence="9" type="primary">LOC117644980</name>
</gene>
<feature type="compositionally biased region" description="Gly residues" evidence="5">
    <location>
        <begin position="554"/>
        <end position="567"/>
    </location>
</feature>
<dbReference type="FunFam" id="2.60.40.1170:FF:000022">
    <property type="entry name" value="AP-1 complex subunit mu"/>
    <property type="match status" value="1"/>
</dbReference>
<sequence>MDFQAGGNPFLMDDADYGAPAGDAASSNPFLTGGDYEMPSMAENPFFSAMQGGAEQGAYAATNGASTNPFAAFADPEPAPVAAAAPGWDAYGGQAQPAVQPMVQDTRQVPSSLQLQGQPAQPDYCMETADIFAAGGVARAQPPSQPTSGRSSPMRPPPPRPGPPEETKNLILSVTGAMEATSSHLLDRLPPTRTPSPTLMRDTPSPPTDVHYADFLGVGLGGSVAPDTTGAEEANLLGDLDDLGVPPPITAQSMTEQPHGNIMDMFNAAPPAAVVVPAAASGMYGVPAPEAAASEPLPAPPAPEIQPAAPTPATEPEPAPIPVPAPAPAPIPAPAPVTPPAPVAAEVAAVTSPPSAAPAPPSSTPARMPPARPPPARPPPARPAPPPKAPSPVMSPVAPPPPAPVAASPDAAHPLPPAPEVPARTPSAATTPTRPDLPPPPSFVPAMQPEQTDLFGTHPAVNGGPKKTSEIMNLFGSDTAAVNALNSAPAQAANDFFGGGGGFDPRAAPAAAPPPAAADAFGATGDSDFDAFSAKFDSVGSTVVSSDPFADPFGGSGGAAPSGGDAFGGSDAWGASGTEVSSGGGGGFGGEDGFDDFLSLQAPPPVPQSTPARVSRAGSADSDDGPDFRVVIKPQGGSAYDAADGFVPQLAGPPQPRMQTAFVDSAPRFNPFDKGGEMAAAAQQEQARPPMTPPGGDFKRTDSAETPPTPLYDEDTSYPLEDFPRIHYDGQGWEMQLRQPNRKKITGQRFWKKIFIKLVYQGDNPVLQLFNTPNDKDPFQELPLQPCYCVSDISAQQFDQYGKIFTVKLQYVFYKERPGVRPGQVTKAERITNKLSQFAAYAIQGDYQGCKEFASDLKKLGMPVEHAPQISQLFKIGSQNYEDMKQFSIVVEEALFKLPAHRDRALNYKQEEVQITAVDELYVEQDKFGHVERQIARVRLFFLGFLSGMPDIELGVNEISRQGKEVVGRHDIIPVITEEWIRLENIEFTSCVQLDEYDRTKTIKFKPPDACYIELMRFRVRPPRNRELPLQLKAVYVITGNKVVLRADILVPGFSSRKYGQIPCEDICVRFPIPECWIYLFRVEKHFRYGSVKSTHRRTGKVKGIERFLGAVDTLDQSLLEVTSGQAKYEHQHRSIVWRVPRLPKEGQGAYTTHGLVCRMNLTSFDQIPQDLQTLARYAYVEFTMPQTQVSHTTVRSVSIQPQPDEPPEKYVRQLSRHEYRVEVDFTEGEGPAAYIAATMTKPAAPAPAPAPVPEEKHEDSDSDSD</sequence>
<evidence type="ECO:0000256" key="1">
    <source>
        <dbReference type="ARBA" id="ARBA00004496"/>
    </source>
</evidence>
<feature type="compositionally biased region" description="Pro residues" evidence="5">
    <location>
        <begin position="355"/>
        <end position="390"/>
    </location>
</feature>
<feature type="region of interest" description="Disordered" evidence="5">
    <location>
        <begin position="138"/>
        <end position="168"/>
    </location>
</feature>
<feature type="compositionally biased region" description="Low complexity" evidence="5">
    <location>
        <begin position="188"/>
        <end position="201"/>
    </location>
</feature>
<dbReference type="AlphaFoldDB" id="A0A6P8ZMK0"/>
<feature type="compositionally biased region" description="Low complexity" evidence="5">
    <location>
        <begin position="343"/>
        <end position="354"/>
    </location>
</feature>
<feature type="compositionally biased region" description="Low complexity" evidence="5">
    <location>
        <begin position="568"/>
        <end position="577"/>
    </location>
</feature>
<dbReference type="RefSeq" id="XP_034240739.1">
    <property type="nucleotide sequence ID" value="XM_034384848.1"/>
</dbReference>
<dbReference type="FunCoup" id="A0A6P8ZMK0">
    <property type="interactions" value="7"/>
</dbReference>
<feature type="region of interest" description="Disordered" evidence="5">
    <location>
        <begin position="1240"/>
        <end position="1266"/>
    </location>
</feature>
<dbReference type="PROSITE" id="PS51070">
    <property type="entry name" value="SHD"/>
    <property type="match status" value="1"/>
</dbReference>
<dbReference type="PROSITE" id="PS51072">
    <property type="entry name" value="MHD"/>
    <property type="match status" value="1"/>
</dbReference>
<dbReference type="Proteomes" id="UP000515158">
    <property type="component" value="Unplaced"/>
</dbReference>
<name>A0A6P8ZMK0_THRPL</name>
<comment type="similarity">
    <text evidence="2">Belongs to the Stoned B family.</text>
</comment>
<keyword evidence="4" id="KW-0254">Endocytosis</keyword>
<protein>
    <submittedName>
        <fullName evidence="9">Protein stoned-B</fullName>
    </submittedName>
</protein>
<reference evidence="9" key="1">
    <citation type="submission" date="2025-08" db="UniProtKB">
        <authorList>
            <consortium name="RefSeq"/>
        </authorList>
    </citation>
    <scope>IDENTIFICATION</scope>
    <source>
        <tissue evidence="9">Total insect</tissue>
    </source>
</reference>
<proteinExistence type="inferred from homology"/>
<feature type="compositionally biased region" description="Pro residues" evidence="5">
    <location>
        <begin position="297"/>
        <end position="342"/>
    </location>
</feature>
<dbReference type="InterPro" id="IPR036168">
    <property type="entry name" value="AP2_Mu_C_sf"/>
</dbReference>
<dbReference type="Pfam" id="PF00928">
    <property type="entry name" value="Adap_comp_sub"/>
    <property type="match status" value="1"/>
</dbReference>
<feature type="region of interest" description="Disordered" evidence="5">
    <location>
        <begin position="505"/>
        <end position="524"/>
    </location>
</feature>
<feature type="region of interest" description="Disordered" evidence="5">
    <location>
        <begin position="546"/>
        <end position="633"/>
    </location>
</feature>
<dbReference type="GO" id="GO:0006897">
    <property type="term" value="P:endocytosis"/>
    <property type="evidence" value="ECO:0007669"/>
    <property type="project" value="UniProtKB-KW"/>
</dbReference>
<dbReference type="KEGG" id="tpal:117644980"/>